<name>A0A087H1X6_ARAAL</name>
<evidence type="ECO:0008006" key="4">
    <source>
        <dbReference type="Google" id="ProtNLM"/>
    </source>
</evidence>
<dbReference type="OMA" id="MACKSKH"/>
<dbReference type="Gramene" id="KFK36128">
    <property type="protein sequence ID" value="KFK36128"/>
    <property type="gene ID" value="AALP_AA4G081300"/>
</dbReference>
<reference evidence="3" key="1">
    <citation type="journal article" date="2015" name="Nat. Plants">
        <title>Genome expansion of Arabis alpina linked with retrotransposition and reduced symmetric DNA methylation.</title>
        <authorList>
            <person name="Willing E.M."/>
            <person name="Rawat V."/>
            <person name="Mandakova T."/>
            <person name="Maumus F."/>
            <person name="James G.V."/>
            <person name="Nordstroem K.J."/>
            <person name="Becker C."/>
            <person name="Warthmann N."/>
            <person name="Chica C."/>
            <person name="Szarzynska B."/>
            <person name="Zytnicki M."/>
            <person name="Albani M.C."/>
            <person name="Kiefer C."/>
            <person name="Bergonzi S."/>
            <person name="Castaings L."/>
            <person name="Mateos J.L."/>
            <person name="Berns M.C."/>
            <person name="Bujdoso N."/>
            <person name="Piofczyk T."/>
            <person name="de Lorenzo L."/>
            <person name="Barrero-Sicilia C."/>
            <person name="Mateos I."/>
            <person name="Piednoel M."/>
            <person name="Hagmann J."/>
            <person name="Chen-Min-Tao R."/>
            <person name="Iglesias-Fernandez R."/>
            <person name="Schuster S.C."/>
            <person name="Alonso-Blanco C."/>
            <person name="Roudier F."/>
            <person name="Carbonero P."/>
            <person name="Paz-Ares J."/>
            <person name="Davis S.J."/>
            <person name="Pecinka A."/>
            <person name="Quesneville H."/>
            <person name="Colot V."/>
            <person name="Lysak M.A."/>
            <person name="Weigel D."/>
            <person name="Coupland G."/>
            <person name="Schneeberger K."/>
        </authorList>
    </citation>
    <scope>NUCLEOTIDE SEQUENCE [LARGE SCALE GENOMIC DNA]</scope>
    <source>
        <strain evidence="3">cv. Pajares</strain>
    </source>
</reference>
<proteinExistence type="predicted"/>
<protein>
    <recommendedName>
        <fullName evidence="4">Glycine-rich protein</fullName>
    </recommendedName>
</protein>
<evidence type="ECO:0000313" key="2">
    <source>
        <dbReference type="EMBL" id="KFK36128.1"/>
    </source>
</evidence>
<sequence>MGKSISKRLGFLGLMLVVLIIGVAECRRLEKETLGGGGLGGGAGGGGGFGGGAGGGKGGGAGGGFGGGAGGGFGGGGGAGGGGGRRWRWILNLALSRAIYLRTKPNIKKEQIVFPRDFYYE</sequence>
<feature type="signal peptide" evidence="1">
    <location>
        <begin position="1"/>
        <end position="26"/>
    </location>
</feature>
<keyword evidence="1" id="KW-0732">Signal</keyword>
<organism evidence="2 3">
    <name type="scientific">Arabis alpina</name>
    <name type="common">Alpine rock-cress</name>
    <dbReference type="NCBI Taxonomy" id="50452"/>
    <lineage>
        <taxon>Eukaryota</taxon>
        <taxon>Viridiplantae</taxon>
        <taxon>Streptophyta</taxon>
        <taxon>Embryophyta</taxon>
        <taxon>Tracheophyta</taxon>
        <taxon>Spermatophyta</taxon>
        <taxon>Magnoliopsida</taxon>
        <taxon>eudicotyledons</taxon>
        <taxon>Gunneridae</taxon>
        <taxon>Pentapetalae</taxon>
        <taxon>rosids</taxon>
        <taxon>malvids</taxon>
        <taxon>Brassicales</taxon>
        <taxon>Brassicaceae</taxon>
        <taxon>Arabideae</taxon>
        <taxon>Arabis</taxon>
    </lineage>
</organism>
<dbReference type="Proteomes" id="UP000029120">
    <property type="component" value="Chromosome 4"/>
</dbReference>
<accession>A0A087H1X6</accession>
<dbReference type="AlphaFoldDB" id="A0A087H1X6"/>
<feature type="chain" id="PRO_5001822670" description="Glycine-rich protein" evidence="1">
    <location>
        <begin position="27"/>
        <end position="121"/>
    </location>
</feature>
<evidence type="ECO:0000256" key="1">
    <source>
        <dbReference type="SAM" id="SignalP"/>
    </source>
</evidence>
<dbReference type="EMBL" id="CM002872">
    <property type="protein sequence ID" value="KFK36128.1"/>
    <property type="molecule type" value="Genomic_DNA"/>
</dbReference>
<gene>
    <name evidence="2" type="ordered locus">AALP_Aa4g081300</name>
</gene>
<keyword evidence="3" id="KW-1185">Reference proteome</keyword>
<evidence type="ECO:0000313" key="3">
    <source>
        <dbReference type="Proteomes" id="UP000029120"/>
    </source>
</evidence>